<dbReference type="CDD" id="cd12432">
    <property type="entry name" value="RRM_ACINU"/>
    <property type="match status" value="1"/>
</dbReference>
<dbReference type="Proteomes" id="UP001187682">
    <property type="component" value="Unassembled WGS sequence"/>
</dbReference>
<feature type="compositionally biased region" description="Basic and acidic residues" evidence="1">
    <location>
        <begin position="88"/>
        <end position="107"/>
    </location>
</feature>
<evidence type="ECO:0000259" key="2">
    <source>
        <dbReference type="PROSITE" id="PS50800"/>
    </source>
</evidence>
<feature type="compositionally biased region" description="Basic and acidic residues" evidence="1">
    <location>
        <begin position="584"/>
        <end position="598"/>
    </location>
</feature>
<feature type="region of interest" description="Disordered" evidence="1">
    <location>
        <begin position="17"/>
        <end position="257"/>
    </location>
</feature>
<dbReference type="PROSITE" id="PS50800">
    <property type="entry name" value="SAP"/>
    <property type="match status" value="1"/>
</dbReference>
<keyword evidence="4" id="KW-1185">Reference proteome</keyword>
<dbReference type="SUPFAM" id="SSF68906">
    <property type="entry name" value="SAP domain"/>
    <property type="match status" value="1"/>
</dbReference>
<dbReference type="PANTHER" id="PTHR47031">
    <property type="entry name" value="SAP DNA-BINDING DOMAIN-CONTAINING PROTEIN"/>
    <property type="match status" value="1"/>
</dbReference>
<evidence type="ECO:0000313" key="3">
    <source>
        <dbReference type="EMBL" id="SPN97677.1"/>
    </source>
</evidence>
<feature type="compositionally biased region" description="Basic and acidic residues" evidence="1">
    <location>
        <begin position="637"/>
        <end position="688"/>
    </location>
</feature>
<sequence length="688" mass="75380">MDWSKLKVTELKAELKRRGLSHTGLKADLVSRLETADAEQEGTPADPAEQIPSDALSGANGDASATGQPFAESNGRATGDQDEVKEEEEPRERQTEGGAAHEGEDKAQQVLTPIPPPAAKPSPHPTPEQAPELEPTAAPQPEAPAEAVETLSALPTIPKEDTKVGAQVVDVHGPVSPQETREVQDIPQDIQKRKRSPSPTPSDISARKRQRGDSTETLGAELAPKLDEPTSNVDDGQDVIMEDRPVSSPDRGANEDANIPAAEAHGDHAPSLKAEALSQAASGTVESRHFPGIEPSSHAAYEGGQEMDSERDIEPAVHPATSALYIKNFMRPLRAPDVRAHLVHLATPPGAEPLGDEVEDFFLDQIRTHAFAVFTNISAASRVRNALHNRVWPDEANRKPLWVDFVPAEKVRGWIDTEESQGGSRSSTAKRWAVVYDVNSSGDVMAHLEIDESPPNRIPTGPGNRTAPPPPARLPPTGPAFNSTNTIPIGPRAQRGPGPEGAFYRPNAAPGRGEPGGKFGSTTTRPFVTYRLVSDELARQRVDDMRSYYSKRAQRELGKEINRYTFEDASHFVDRGAEVFEGIRPPHRERERRYERQGRGGGYGRGRGGGGYGGPRFGPRGQPSFPPRSDRYLPGLTDRDDRRRFDESPPRHRNKPREGDHTKDQGRLRFQDDRDARDDFRNGRDDRY</sequence>
<feature type="domain" description="SAP" evidence="2">
    <location>
        <begin position="3"/>
        <end position="37"/>
    </location>
</feature>
<dbReference type="AlphaFoldDB" id="A0AAE8SRL7"/>
<gene>
    <name evidence="3" type="ORF">DNG_01190</name>
</gene>
<reference evidence="3" key="1">
    <citation type="submission" date="2018-03" db="EMBL/GenBank/DDBJ databases">
        <authorList>
            <person name="Guldener U."/>
        </authorList>
    </citation>
    <scope>NUCLEOTIDE SEQUENCE</scope>
</reference>
<proteinExistence type="predicted"/>
<protein>
    <recommendedName>
        <fullName evidence="2">SAP domain-containing protein</fullName>
    </recommendedName>
</protein>
<feature type="region of interest" description="Disordered" evidence="1">
    <location>
        <begin position="583"/>
        <end position="688"/>
    </location>
</feature>
<comment type="caution">
    <text evidence="3">The sequence shown here is derived from an EMBL/GenBank/DDBJ whole genome shotgun (WGS) entry which is preliminary data.</text>
</comment>
<dbReference type="Pfam" id="PF02037">
    <property type="entry name" value="SAP"/>
    <property type="match status" value="1"/>
</dbReference>
<evidence type="ECO:0000256" key="1">
    <source>
        <dbReference type="SAM" id="MobiDB-lite"/>
    </source>
</evidence>
<feature type="compositionally biased region" description="Pro residues" evidence="1">
    <location>
        <begin position="113"/>
        <end position="128"/>
    </location>
</feature>
<feature type="compositionally biased region" description="Low complexity" evidence="1">
    <location>
        <begin position="129"/>
        <end position="150"/>
    </location>
</feature>
<feature type="region of interest" description="Disordered" evidence="1">
    <location>
        <begin position="276"/>
        <end position="311"/>
    </location>
</feature>
<accession>A0AAE8SRL7</accession>
<dbReference type="PANTHER" id="PTHR47031:SF3">
    <property type="entry name" value="SAP DOMAIN-CONTAINING PROTEIN"/>
    <property type="match status" value="1"/>
</dbReference>
<dbReference type="Gene3D" id="1.10.720.30">
    <property type="entry name" value="SAP domain"/>
    <property type="match status" value="1"/>
</dbReference>
<evidence type="ECO:0000313" key="4">
    <source>
        <dbReference type="Proteomes" id="UP001187682"/>
    </source>
</evidence>
<dbReference type="InterPro" id="IPR036361">
    <property type="entry name" value="SAP_dom_sf"/>
</dbReference>
<organism evidence="3 4">
    <name type="scientific">Cephalotrichum gorgonifer</name>
    <dbReference type="NCBI Taxonomy" id="2041049"/>
    <lineage>
        <taxon>Eukaryota</taxon>
        <taxon>Fungi</taxon>
        <taxon>Dikarya</taxon>
        <taxon>Ascomycota</taxon>
        <taxon>Pezizomycotina</taxon>
        <taxon>Sordariomycetes</taxon>
        <taxon>Hypocreomycetidae</taxon>
        <taxon>Microascales</taxon>
        <taxon>Microascaceae</taxon>
        <taxon>Cephalotrichum</taxon>
    </lineage>
</organism>
<feature type="compositionally biased region" description="Gly residues" evidence="1">
    <location>
        <begin position="599"/>
        <end position="616"/>
    </location>
</feature>
<feature type="region of interest" description="Disordered" evidence="1">
    <location>
        <begin position="451"/>
        <end position="474"/>
    </location>
</feature>
<dbReference type="InterPro" id="IPR034257">
    <property type="entry name" value="Acinus_RRM"/>
</dbReference>
<dbReference type="SMART" id="SM00513">
    <property type="entry name" value="SAP"/>
    <property type="match status" value="1"/>
</dbReference>
<name>A0AAE8SRL7_9PEZI</name>
<dbReference type="InterPro" id="IPR003034">
    <property type="entry name" value="SAP_dom"/>
</dbReference>
<dbReference type="EMBL" id="ONZQ02000001">
    <property type="protein sequence ID" value="SPN97677.1"/>
    <property type="molecule type" value="Genomic_DNA"/>
</dbReference>